<dbReference type="PANTHER" id="PTHR45138:SF9">
    <property type="entry name" value="DIGUANYLATE CYCLASE DGCM-RELATED"/>
    <property type="match status" value="1"/>
</dbReference>
<dbReference type="PANTHER" id="PTHR45138">
    <property type="entry name" value="REGULATORY COMPONENTS OF SENSORY TRANSDUCTION SYSTEM"/>
    <property type="match status" value="1"/>
</dbReference>
<dbReference type="EC" id="2.7.7.65" evidence="2"/>
<evidence type="ECO:0000256" key="2">
    <source>
        <dbReference type="ARBA" id="ARBA00012528"/>
    </source>
</evidence>
<dbReference type="STRING" id="55209.HA50_26040"/>
<dbReference type="InterPro" id="IPR029787">
    <property type="entry name" value="Nucleotide_cyclase"/>
</dbReference>
<reference evidence="6 7" key="1">
    <citation type="journal article" date="2017" name="Antonie Van Leeuwenhoek">
        <title>Phylogenomic resolution of the bacterial genus Pantoea and its relationship with Erwinia and Tatumella.</title>
        <authorList>
            <person name="Palmer M."/>
            <person name="Steenkamp E.T."/>
            <person name="Coetzee M.P."/>
            <person name="Chan W.Y."/>
            <person name="van Zyl E."/>
            <person name="De Maayer P."/>
            <person name="Coutinho T.A."/>
            <person name="Blom J."/>
            <person name="Smits T.H."/>
            <person name="Duffy B."/>
            <person name="Venter S.N."/>
        </authorList>
    </citation>
    <scope>NUCLEOTIDE SEQUENCE [LARGE SCALE GENOMIC DNA]</scope>
    <source>
        <strain evidence="6 7">LMG 2657</strain>
    </source>
</reference>
<keyword evidence="4" id="KW-0812">Transmembrane</keyword>
<dbReference type="GO" id="GO:0005886">
    <property type="term" value="C:plasma membrane"/>
    <property type="evidence" value="ECO:0007669"/>
    <property type="project" value="TreeGrafter"/>
</dbReference>
<evidence type="ECO:0000313" key="7">
    <source>
        <dbReference type="Proteomes" id="UP000193749"/>
    </source>
</evidence>
<dbReference type="PROSITE" id="PS50887">
    <property type="entry name" value="GGDEF"/>
    <property type="match status" value="1"/>
</dbReference>
<dbReference type="GO" id="GO:0043709">
    <property type="term" value="P:cell adhesion involved in single-species biofilm formation"/>
    <property type="evidence" value="ECO:0007669"/>
    <property type="project" value="TreeGrafter"/>
</dbReference>
<dbReference type="InterPro" id="IPR043128">
    <property type="entry name" value="Rev_trsase/Diguanyl_cyclase"/>
</dbReference>
<keyword evidence="4" id="KW-0472">Membrane</keyword>
<dbReference type="Proteomes" id="UP000193749">
    <property type="component" value="Unassembled WGS sequence"/>
</dbReference>
<dbReference type="GO" id="GO:1902201">
    <property type="term" value="P:negative regulation of bacterial-type flagellum-dependent cell motility"/>
    <property type="evidence" value="ECO:0007669"/>
    <property type="project" value="TreeGrafter"/>
</dbReference>
<comment type="catalytic activity">
    <reaction evidence="3">
        <text>2 GTP = 3',3'-c-di-GMP + 2 diphosphate</text>
        <dbReference type="Rhea" id="RHEA:24898"/>
        <dbReference type="ChEBI" id="CHEBI:33019"/>
        <dbReference type="ChEBI" id="CHEBI:37565"/>
        <dbReference type="ChEBI" id="CHEBI:58805"/>
        <dbReference type="EC" id="2.7.7.65"/>
    </reaction>
</comment>
<feature type="transmembrane region" description="Helical" evidence="4">
    <location>
        <begin position="86"/>
        <end position="104"/>
    </location>
</feature>
<dbReference type="InterPro" id="IPR000160">
    <property type="entry name" value="GGDEF_dom"/>
</dbReference>
<dbReference type="SMART" id="SM00267">
    <property type="entry name" value="GGDEF"/>
    <property type="match status" value="1"/>
</dbReference>
<dbReference type="EMBL" id="MLJI01000002">
    <property type="protein sequence ID" value="ORM90039.1"/>
    <property type="molecule type" value="Genomic_DNA"/>
</dbReference>
<feature type="transmembrane region" description="Helical" evidence="4">
    <location>
        <begin position="20"/>
        <end position="42"/>
    </location>
</feature>
<dbReference type="SUPFAM" id="SSF55073">
    <property type="entry name" value="Nucleotide cyclase"/>
    <property type="match status" value="1"/>
</dbReference>
<feature type="domain" description="GGDEF" evidence="5">
    <location>
        <begin position="170"/>
        <end position="296"/>
    </location>
</feature>
<name>A0A1X1EMB9_PANCY</name>
<dbReference type="Gene3D" id="3.30.70.270">
    <property type="match status" value="1"/>
</dbReference>
<comment type="pathway">
    <text evidence="1">Purine metabolism; 3',5'-cyclic di-GMP biosynthesis.</text>
</comment>
<evidence type="ECO:0000256" key="4">
    <source>
        <dbReference type="SAM" id="Phobius"/>
    </source>
</evidence>
<dbReference type="OrthoDB" id="9812260at2"/>
<keyword evidence="7" id="KW-1185">Reference proteome</keyword>
<sequence length="304" mass="34201">MPFRLHSKLIHEVGSSRGLLYRMIISYAFTLGSAIVLLAIIKEKTSNINVYFIINLLTIFLLTWFIRRSFKIYLQKRHFTTFRIGLFLLLNSTLASMAGGLKVIDRDTTSLIAAVLYAPAILLFIYSFNNFINFVNERYKSVVGLSLTDELTGLPNRRHMNLKLKEIENTAGVICIMDIDDFKKINDSYGHDMGDSVLRQVGAILKNFIDDKTFIARSGGEEFSVIITGDDHLNGIIEEIKKSISLISIEGTLVTVSIGVSEKKEQQTTSCVLSAADSALYQSKRSGKNKITYYPVSKRFLEIS</sequence>
<comment type="caution">
    <text evidence="6">The sequence shown here is derived from an EMBL/GenBank/DDBJ whole genome shotgun (WGS) entry which is preliminary data.</text>
</comment>
<evidence type="ECO:0000256" key="3">
    <source>
        <dbReference type="ARBA" id="ARBA00034247"/>
    </source>
</evidence>
<protein>
    <recommendedName>
        <fullName evidence="2">diguanylate cyclase</fullName>
        <ecNumber evidence="2">2.7.7.65</ecNumber>
    </recommendedName>
</protein>
<proteinExistence type="predicted"/>
<dbReference type="CDD" id="cd01949">
    <property type="entry name" value="GGDEF"/>
    <property type="match status" value="1"/>
</dbReference>
<dbReference type="Pfam" id="PF00990">
    <property type="entry name" value="GGDEF"/>
    <property type="match status" value="1"/>
</dbReference>
<dbReference type="AlphaFoldDB" id="A0A1X1EMB9"/>
<evidence type="ECO:0000313" key="6">
    <source>
        <dbReference type="EMBL" id="ORM90039.1"/>
    </source>
</evidence>
<dbReference type="NCBIfam" id="TIGR00254">
    <property type="entry name" value="GGDEF"/>
    <property type="match status" value="1"/>
</dbReference>
<dbReference type="RefSeq" id="WP_084879761.1">
    <property type="nucleotide sequence ID" value="NZ_JAGGMY010000002.1"/>
</dbReference>
<gene>
    <name evidence="6" type="ORF">HA50_26040</name>
</gene>
<organism evidence="6 7">
    <name type="scientific">Pantoea cypripedii</name>
    <name type="common">Pectobacterium cypripedii</name>
    <name type="synonym">Erwinia cypripedii</name>
    <dbReference type="NCBI Taxonomy" id="55209"/>
    <lineage>
        <taxon>Bacteria</taxon>
        <taxon>Pseudomonadati</taxon>
        <taxon>Pseudomonadota</taxon>
        <taxon>Gammaproteobacteria</taxon>
        <taxon>Enterobacterales</taxon>
        <taxon>Erwiniaceae</taxon>
        <taxon>Pantoea</taxon>
    </lineage>
</organism>
<dbReference type="InterPro" id="IPR050469">
    <property type="entry name" value="Diguanylate_Cyclase"/>
</dbReference>
<evidence type="ECO:0000256" key="1">
    <source>
        <dbReference type="ARBA" id="ARBA00004665"/>
    </source>
</evidence>
<feature type="transmembrane region" description="Helical" evidence="4">
    <location>
        <begin position="110"/>
        <end position="132"/>
    </location>
</feature>
<dbReference type="GO" id="GO:0052621">
    <property type="term" value="F:diguanylate cyclase activity"/>
    <property type="evidence" value="ECO:0007669"/>
    <property type="project" value="UniProtKB-EC"/>
</dbReference>
<accession>A0A1X1EMB9</accession>
<evidence type="ECO:0000259" key="5">
    <source>
        <dbReference type="PROSITE" id="PS50887"/>
    </source>
</evidence>
<keyword evidence="4" id="KW-1133">Transmembrane helix</keyword>
<feature type="transmembrane region" description="Helical" evidence="4">
    <location>
        <begin position="48"/>
        <end position="66"/>
    </location>
</feature>